<protein>
    <submittedName>
        <fullName evidence="1">Uncharacterized protein</fullName>
    </submittedName>
</protein>
<evidence type="ECO:0000313" key="1">
    <source>
        <dbReference type="EMBL" id="MCG2575733.1"/>
    </source>
</evidence>
<sequence length="341" mass="37035">MKAIPLYRRHETAFCTQYGELKERTLTAGALLPGAPGTLHRRQGTGYAYWYRVYYPTPGKQAETLVGRHDDSTAETVMRQRIAFSAWSGRQVVALRKLGFSVADKACARVLVELHNLGAFSAGLVVVGTLGHMAWHNELGIEVRARREAAKPRARQPGLEFGASRAWLQSPVANTLPFARVASEPATTTVARLAGVRDLRIEFGVPADAAGNDVGVGGDMWSARSEPFHEFLLESPESGAVLAGGHCIPVLLPQAARLVWHTLFLSSQPGRLPAQAARERQLSLALGAALIDHDPWALLTAWERAPSAMTAMIRPLRTTVLAELAGYPELCDLFDDCLRGG</sequence>
<name>A0ABS9JXV6_9RHOO</name>
<proteinExistence type="predicted"/>
<keyword evidence="2" id="KW-1185">Reference proteome</keyword>
<accession>A0ABS9JXV6</accession>
<dbReference type="EMBL" id="JAKLTN010000001">
    <property type="protein sequence ID" value="MCG2575733.1"/>
    <property type="molecule type" value="Genomic_DNA"/>
</dbReference>
<dbReference type="RefSeq" id="WP_275706942.1">
    <property type="nucleotide sequence ID" value="NZ_JAKLTN010000001.1"/>
</dbReference>
<gene>
    <name evidence="1" type="ORF">LZ012_01850</name>
</gene>
<organism evidence="1 2">
    <name type="scientific">Dechloromonas hankyongensis</name>
    <dbReference type="NCBI Taxonomy" id="2908002"/>
    <lineage>
        <taxon>Bacteria</taxon>
        <taxon>Pseudomonadati</taxon>
        <taxon>Pseudomonadota</taxon>
        <taxon>Betaproteobacteria</taxon>
        <taxon>Rhodocyclales</taxon>
        <taxon>Azonexaceae</taxon>
        <taxon>Dechloromonas</taxon>
    </lineage>
</organism>
<reference evidence="1" key="1">
    <citation type="submission" date="2022-01" db="EMBL/GenBank/DDBJ databases">
        <authorList>
            <person name="Jo J.-H."/>
            <person name="Im W.-T."/>
        </authorList>
    </citation>
    <scope>NUCLEOTIDE SEQUENCE</scope>
    <source>
        <strain evidence="1">XY25</strain>
    </source>
</reference>
<dbReference type="Proteomes" id="UP001165384">
    <property type="component" value="Unassembled WGS sequence"/>
</dbReference>
<comment type="caution">
    <text evidence="1">The sequence shown here is derived from an EMBL/GenBank/DDBJ whole genome shotgun (WGS) entry which is preliminary data.</text>
</comment>
<evidence type="ECO:0000313" key="2">
    <source>
        <dbReference type="Proteomes" id="UP001165384"/>
    </source>
</evidence>